<dbReference type="SUPFAM" id="SSF55811">
    <property type="entry name" value="Nudix"/>
    <property type="match status" value="1"/>
</dbReference>
<evidence type="ECO:0000313" key="7">
    <source>
        <dbReference type="Proteomes" id="UP001235064"/>
    </source>
</evidence>
<evidence type="ECO:0000256" key="2">
    <source>
        <dbReference type="ARBA" id="ARBA00005582"/>
    </source>
</evidence>
<proteinExistence type="inferred from homology"/>
<keyword evidence="3 4" id="KW-0378">Hydrolase</keyword>
<comment type="caution">
    <text evidence="6">The sequence shown here is derived from an EMBL/GenBank/DDBJ whole genome shotgun (WGS) entry which is preliminary data.</text>
</comment>
<organism evidence="6 7">
    <name type="scientific">Microbacterium candidum</name>
    <dbReference type="NCBI Taxonomy" id="3041922"/>
    <lineage>
        <taxon>Bacteria</taxon>
        <taxon>Bacillati</taxon>
        <taxon>Actinomycetota</taxon>
        <taxon>Actinomycetes</taxon>
        <taxon>Micrococcales</taxon>
        <taxon>Microbacteriaceae</taxon>
        <taxon>Microbacterium</taxon>
    </lineage>
</organism>
<dbReference type="Gene3D" id="3.90.79.10">
    <property type="entry name" value="Nucleoside Triphosphate Pyrophosphohydrolase"/>
    <property type="match status" value="1"/>
</dbReference>
<dbReference type="InterPro" id="IPR015797">
    <property type="entry name" value="NUDIX_hydrolase-like_dom_sf"/>
</dbReference>
<dbReference type="PANTHER" id="PTHR43046">
    <property type="entry name" value="GDP-MANNOSE MANNOSYL HYDROLASE"/>
    <property type="match status" value="1"/>
</dbReference>
<dbReference type="PROSITE" id="PS51462">
    <property type="entry name" value="NUDIX"/>
    <property type="match status" value="1"/>
</dbReference>
<feature type="domain" description="Nudix hydrolase" evidence="5">
    <location>
        <begin position="19"/>
        <end position="148"/>
    </location>
</feature>
<sequence length="156" mass="16917">MPRSAYVESIRARIGHDLLLLPGVTAVIRDGESFLLGRHAHSGLWSLIGGAVEPGEEPAEAVVREVLEETGARIGLTGIVGVYGGASMMVEYPNGDRVGYVSTAYECELLSPATPDLDELTELGWFRRAAIASLPRREWIDRVIGDARRTSSDTPR</sequence>
<gene>
    <name evidence="6" type="ORF">QSV35_12595</name>
</gene>
<name>A0ABT7N0E9_9MICO</name>
<protein>
    <submittedName>
        <fullName evidence="6">NUDIX domain-containing protein</fullName>
    </submittedName>
</protein>
<evidence type="ECO:0000259" key="5">
    <source>
        <dbReference type="PROSITE" id="PS51462"/>
    </source>
</evidence>
<reference evidence="6 7" key="1">
    <citation type="submission" date="2023-06" db="EMBL/GenBank/DDBJ databases">
        <title>Microbacterium sp. nov., isolated from a waste landfill.</title>
        <authorList>
            <person name="Wen W."/>
        </authorList>
    </citation>
    <scope>NUCLEOTIDE SEQUENCE [LARGE SCALE GENOMIC DNA]</scope>
    <source>
        <strain evidence="6 7">ASV49</strain>
    </source>
</reference>
<dbReference type="InterPro" id="IPR000086">
    <property type="entry name" value="NUDIX_hydrolase_dom"/>
</dbReference>
<keyword evidence="7" id="KW-1185">Reference proteome</keyword>
<dbReference type="PANTHER" id="PTHR43046:SF14">
    <property type="entry name" value="MUTT_NUDIX FAMILY PROTEIN"/>
    <property type="match status" value="1"/>
</dbReference>
<comment type="similarity">
    <text evidence="2 4">Belongs to the Nudix hydrolase family.</text>
</comment>
<dbReference type="EMBL" id="JASXSZ010000004">
    <property type="protein sequence ID" value="MDL9980172.1"/>
    <property type="molecule type" value="Genomic_DNA"/>
</dbReference>
<dbReference type="PRINTS" id="PR00502">
    <property type="entry name" value="NUDIXFAMILY"/>
</dbReference>
<dbReference type="Pfam" id="PF00293">
    <property type="entry name" value="NUDIX"/>
    <property type="match status" value="1"/>
</dbReference>
<dbReference type="Proteomes" id="UP001235064">
    <property type="component" value="Unassembled WGS sequence"/>
</dbReference>
<evidence type="ECO:0000313" key="6">
    <source>
        <dbReference type="EMBL" id="MDL9980172.1"/>
    </source>
</evidence>
<accession>A0ABT7N0E9</accession>
<evidence type="ECO:0000256" key="1">
    <source>
        <dbReference type="ARBA" id="ARBA00001946"/>
    </source>
</evidence>
<dbReference type="InterPro" id="IPR020476">
    <property type="entry name" value="Nudix_hydrolase"/>
</dbReference>
<dbReference type="PROSITE" id="PS00893">
    <property type="entry name" value="NUDIX_BOX"/>
    <property type="match status" value="1"/>
</dbReference>
<evidence type="ECO:0000256" key="4">
    <source>
        <dbReference type="RuleBase" id="RU003476"/>
    </source>
</evidence>
<evidence type="ECO:0000256" key="3">
    <source>
        <dbReference type="ARBA" id="ARBA00022801"/>
    </source>
</evidence>
<dbReference type="InterPro" id="IPR020084">
    <property type="entry name" value="NUDIX_hydrolase_CS"/>
</dbReference>
<dbReference type="RefSeq" id="WP_286289130.1">
    <property type="nucleotide sequence ID" value="NZ_JASXSZ010000004.1"/>
</dbReference>
<comment type="cofactor">
    <cofactor evidence="1">
        <name>Mg(2+)</name>
        <dbReference type="ChEBI" id="CHEBI:18420"/>
    </cofactor>
</comment>